<proteinExistence type="predicted"/>
<dbReference type="EMBL" id="CAAALY010001370">
    <property type="protein sequence ID" value="VEL07261.1"/>
    <property type="molecule type" value="Genomic_DNA"/>
</dbReference>
<dbReference type="PRINTS" id="PR00449">
    <property type="entry name" value="RASTRNSFRMNG"/>
</dbReference>
<accession>A0A448WAW8</accession>
<dbReference type="Gene3D" id="3.40.50.300">
    <property type="entry name" value="P-loop containing nucleotide triphosphate hydrolases"/>
    <property type="match status" value="1"/>
</dbReference>
<dbReference type="Proteomes" id="UP000784294">
    <property type="component" value="Unassembled WGS sequence"/>
</dbReference>
<comment type="caution">
    <text evidence="1">The sequence shown here is derived from an EMBL/GenBank/DDBJ whole genome shotgun (WGS) entry which is preliminary data.</text>
</comment>
<protein>
    <recommendedName>
        <fullName evidence="3">Roc domain-containing protein</fullName>
    </recommendedName>
</protein>
<gene>
    <name evidence="1" type="ORF">PXEA_LOCUS701</name>
</gene>
<keyword evidence="2" id="KW-1185">Reference proteome</keyword>
<evidence type="ECO:0000313" key="1">
    <source>
        <dbReference type="EMBL" id="VEL07261.1"/>
    </source>
</evidence>
<dbReference type="InterPro" id="IPR027417">
    <property type="entry name" value="P-loop_NTPase"/>
</dbReference>
<name>A0A448WAW8_9PLAT</name>
<dbReference type="OrthoDB" id="676979at2759"/>
<evidence type="ECO:0008006" key="3">
    <source>
        <dbReference type="Google" id="ProtNLM"/>
    </source>
</evidence>
<organism evidence="1 2">
    <name type="scientific">Protopolystoma xenopodis</name>
    <dbReference type="NCBI Taxonomy" id="117903"/>
    <lineage>
        <taxon>Eukaryota</taxon>
        <taxon>Metazoa</taxon>
        <taxon>Spiralia</taxon>
        <taxon>Lophotrochozoa</taxon>
        <taxon>Platyhelminthes</taxon>
        <taxon>Monogenea</taxon>
        <taxon>Polyopisthocotylea</taxon>
        <taxon>Polystomatidea</taxon>
        <taxon>Polystomatidae</taxon>
        <taxon>Protopolystoma</taxon>
    </lineage>
</organism>
<reference evidence="1" key="1">
    <citation type="submission" date="2018-11" db="EMBL/GenBank/DDBJ databases">
        <authorList>
            <consortium name="Pathogen Informatics"/>
        </authorList>
    </citation>
    <scope>NUCLEOTIDE SEQUENCE</scope>
</reference>
<dbReference type="SUPFAM" id="SSF52540">
    <property type="entry name" value="P-loop containing nucleoside triphosphate hydrolases"/>
    <property type="match status" value="1"/>
</dbReference>
<sequence length="731" mass="81771">MDVQHNPLNWPPATIANLGMDAMLQYYYETKIESKSFFGAKCLFVGAKGAGKSSLAMSIVDSQSRLTDLSEEITHGIDIRDIIFDASGLEQEETMDSKESKLSEYSDYSNDGHPITLSIWDCSGNPSYRSLITHCSKLPAIVAIIIDLSKYPLGEISELRELSDKNLFYEQVGYWLDMLLWTNNHIVALIVGNKADLCNEPTRLQTLLNKAFSDSVTYANDRVRRIAEEIYKIESLQHISPGVAEQYRKLVLMNQSLSISFYPSPLATTCVDTLDGQETLKQLCRAIIYLAAKTPGVSPFCLKQIPSKWADAEAFFAELTNENYIGGTSCSKYVDQGPLMSFEVFASMSSIHFSIPPSTIFPLAQYLHDIGKAYWPEAMISRSEHLNLIELRVLNGIAPKQLICVCPSLLLECISLLVRCDLSEVLDGSKGNKQFLEAVLNRLRSATGAGAQRRLKQAIEEIIKGNGILGANLWTAIVESRHLYILESYLPMGQLFLQFIWLITSDSATENVERFGLPSLLFPCRITATIEGDVYLNSPFESSGLEGDYDTSRHLQLVNRVWQVAGASGPTPICLVYKFPIGLPEECFLRASFNYIGHWHKGVQMWHSATRLLLRLTQKRLDDGEEAILFEVRALTDALADIKSRQPEEPVVEDTVKESADGCPGDGCYKQISESVESKVAEKTAEASLKRRRWRNWPISIAEVWDLILPVLLCFENLLSGFPGRCAHLKK</sequence>
<evidence type="ECO:0000313" key="2">
    <source>
        <dbReference type="Proteomes" id="UP000784294"/>
    </source>
</evidence>
<dbReference type="AlphaFoldDB" id="A0A448WAW8"/>